<dbReference type="EMBL" id="FR729477">
    <property type="protein sequence ID" value="CBY27470.1"/>
    <property type="molecule type" value="Genomic_DNA"/>
</dbReference>
<reference evidence="1 2" key="1">
    <citation type="journal article" date="2011" name="J. Bacteriol.">
        <title>Complete genome sequence of Yersinia enterocolitica subsp. palearctica serogroup O:3.</title>
        <authorList>
            <person name="Batzilla J."/>
            <person name="Hoper D."/>
            <person name="Antonenka U."/>
            <person name="Heesemann J."/>
            <person name="Rakin A."/>
        </authorList>
    </citation>
    <scope>NUCLEOTIDE SEQUENCE [LARGE SCALE GENOMIC DNA]</scope>
    <source>
        <strain evidence="2">DSM 13030 / CIP 106945 / Y11</strain>
    </source>
</reference>
<name>A0A0H3NVJ9_YERE1</name>
<proteinExistence type="predicted"/>
<sequence length="38" mass="3910">MGVGTGLHHHSGDGTIGEELGKLLAGKLLRNRALPCLS</sequence>
<evidence type="ECO:0000313" key="1">
    <source>
        <dbReference type="EMBL" id="CBY27470.1"/>
    </source>
</evidence>
<protein>
    <submittedName>
        <fullName evidence="1">Uncharacterized protein</fullName>
    </submittedName>
</protein>
<dbReference type="HOGENOM" id="CLU_3335118_0_0_6"/>
<dbReference type="AlphaFoldDB" id="A0A0H3NVJ9"/>
<evidence type="ECO:0000313" key="2">
    <source>
        <dbReference type="Proteomes" id="UP000008084"/>
    </source>
</evidence>
<accession>A0A0H3NVJ9</accession>
<gene>
    <name evidence="1" type="ordered locus">Y11_07111</name>
</gene>
<organism evidence="1 2">
    <name type="scientific">Yersinia enterocolitica subsp. palearctica serotype O:3 (strain DSM 13030 / CIP 106945 / Y11)</name>
    <dbReference type="NCBI Taxonomy" id="930944"/>
    <lineage>
        <taxon>Bacteria</taxon>
        <taxon>Pseudomonadati</taxon>
        <taxon>Pseudomonadota</taxon>
        <taxon>Gammaproteobacteria</taxon>
        <taxon>Enterobacterales</taxon>
        <taxon>Yersiniaceae</taxon>
        <taxon>Yersinia</taxon>
    </lineage>
</organism>
<dbReference type="Proteomes" id="UP000008084">
    <property type="component" value="Chromosome"/>
</dbReference>
<dbReference type="KEGG" id="yey:Y11_07111"/>